<feature type="compositionally biased region" description="Basic and acidic residues" evidence="1">
    <location>
        <begin position="18"/>
        <end position="30"/>
    </location>
</feature>
<protein>
    <submittedName>
        <fullName evidence="2">Uncharacterized protein</fullName>
    </submittedName>
</protein>
<gene>
    <name evidence="2" type="ORF">Rhopal_001847-T1</name>
</gene>
<evidence type="ECO:0000313" key="2">
    <source>
        <dbReference type="EMBL" id="GJN88876.1"/>
    </source>
</evidence>
<dbReference type="EMBL" id="BQKY01000004">
    <property type="protein sequence ID" value="GJN88876.1"/>
    <property type="molecule type" value="Genomic_DNA"/>
</dbReference>
<feature type="compositionally biased region" description="Basic and acidic residues" evidence="1">
    <location>
        <begin position="389"/>
        <end position="407"/>
    </location>
</feature>
<feature type="region of interest" description="Disordered" evidence="1">
    <location>
        <begin position="609"/>
        <end position="802"/>
    </location>
</feature>
<sequence length="858" mass="94754">MARSDTKSSQQRKALHRSTHDWKAQADSKKSSSTQSARDAALAAPQPAASVNPLVALAATAQQMLLTAQSAAAAGTAQDAVQTAALDLLGDTRIAIQAEVAHMQARLEAPRAAASASLASLSLPPSSLISNSGYAADADNWLLTSSAHPEAAADSPSPPRRYRPPQKSPAFPPQQQEHVQQLQLGAMLDDADDDAAMRDAEREQAFEEAFEVRLARKLEEQERKLEEQHAREEVKLAAQHAREEQVRLEEAQERAAREKAAAVARVQRDREQERRELEQERLRVEAEAARSVAQHTAHAEEARRAAARAEQEKAAAVALAQHEQERDRREREAEQARRSAERVALEKKARRAAEQAAQDKEAAVARARSEWEQQWRDESAAEARGAAQEAERKACEQDELDTRRAEQEAQKAAFLKASSRAPQGQELIEISMRLHACTFGPNILEEAKKKPPPPSTLPPPNGLTTIPPLDTDVVTPDPKRVHLVSKPRRRALLAVDGNNGPEYFVKTVLGAFTSRGKETVKVRWGDQSVTDEPLSDSIKSTLAYKTYVREVAVAREIAARARAQSVAHAEDCVALVNRERAEKKAQEVAARLAARDPAALNKKVGLTIFTTGTSSPAPSSPRGPQPQPLQTRPHAQQHAAVQPQRRPLPAPPPLKAPPARKLASDARHASLAPAAAPPASPRAPAKVPAKLAAQAKRPPALPPSPPRFRPDASTSEATAASTKRRKDRSFTKDPLARAPQQRSKSERGKGDRSTRAESSSRREPFTSAQRRQEEPRWASEEERERKDELRRSQYRREDEQYERNKQEITRFTEMARRATEYSDVDDYMEAEMVAREEREEQEVFEAAERSMQVFGGSD</sequence>
<comment type="caution">
    <text evidence="2">The sequence shown here is derived from an EMBL/GenBank/DDBJ whole genome shotgun (WGS) entry which is preliminary data.</text>
</comment>
<feature type="region of interest" description="Disordered" evidence="1">
    <location>
        <begin position="245"/>
        <end position="407"/>
    </location>
</feature>
<feature type="compositionally biased region" description="Low complexity" evidence="1">
    <location>
        <begin position="35"/>
        <end position="45"/>
    </location>
</feature>
<name>A0AAV5G8H6_9BASI</name>
<feature type="compositionally biased region" description="Low complexity" evidence="1">
    <location>
        <begin position="712"/>
        <end position="721"/>
    </location>
</feature>
<feature type="compositionally biased region" description="Basic and acidic residues" evidence="1">
    <location>
        <begin position="245"/>
        <end position="288"/>
    </location>
</feature>
<feature type="compositionally biased region" description="Pro residues" evidence="1">
    <location>
        <begin position="646"/>
        <end position="656"/>
    </location>
</feature>
<feature type="compositionally biased region" description="Low complexity" evidence="1">
    <location>
        <begin position="628"/>
        <end position="645"/>
    </location>
</feature>
<dbReference type="Proteomes" id="UP001342314">
    <property type="component" value="Unassembled WGS sequence"/>
</dbReference>
<feature type="compositionally biased region" description="Pro residues" evidence="1">
    <location>
        <begin position="618"/>
        <end position="627"/>
    </location>
</feature>
<evidence type="ECO:0000256" key="1">
    <source>
        <dbReference type="SAM" id="MobiDB-lite"/>
    </source>
</evidence>
<feature type="region of interest" description="Disordered" evidence="1">
    <location>
        <begin position="1"/>
        <end position="45"/>
    </location>
</feature>
<accession>A0AAV5G8H6</accession>
<feature type="compositionally biased region" description="Basic and acidic residues" evidence="1">
    <location>
        <begin position="322"/>
        <end position="381"/>
    </location>
</feature>
<reference evidence="2 3" key="1">
    <citation type="submission" date="2021-12" db="EMBL/GenBank/DDBJ databases">
        <title>High titer production of polyol ester of fatty acids by Rhodotorula paludigena BS15 towards product separation-free biomass refinery.</title>
        <authorList>
            <person name="Mano J."/>
            <person name="Ono H."/>
            <person name="Tanaka T."/>
            <person name="Naito K."/>
            <person name="Sushida H."/>
            <person name="Ike M."/>
            <person name="Tokuyasu K."/>
            <person name="Kitaoka M."/>
        </authorList>
    </citation>
    <scope>NUCLEOTIDE SEQUENCE [LARGE SCALE GENOMIC DNA]</scope>
    <source>
        <strain evidence="2 3">BS15</strain>
    </source>
</reference>
<feature type="compositionally biased region" description="Basic and acidic residues" evidence="1">
    <location>
        <begin position="297"/>
        <end position="313"/>
    </location>
</feature>
<organism evidence="2 3">
    <name type="scientific">Rhodotorula paludigena</name>
    <dbReference type="NCBI Taxonomy" id="86838"/>
    <lineage>
        <taxon>Eukaryota</taxon>
        <taxon>Fungi</taxon>
        <taxon>Dikarya</taxon>
        <taxon>Basidiomycota</taxon>
        <taxon>Pucciniomycotina</taxon>
        <taxon>Microbotryomycetes</taxon>
        <taxon>Sporidiobolales</taxon>
        <taxon>Sporidiobolaceae</taxon>
        <taxon>Rhodotorula</taxon>
    </lineage>
</organism>
<feature type="compositionally biased region" description="Basic and acidic residues" evidence="1">
    <location>
        <begin position="743"/>
        <end position="802"/>
    </location>
</feature>
<keyword evidence="3" id="KW-1185">Reference proteome</keyword>
<dbReference type="AlphaFoldDB" id="A0AAV5G8H6"/>
<evidence type="ECO:0000313" key="3">
    <source>
        <dbReference type="Proteomes" id="UP001342314"/>
    </source>
</evidence>
<proteinExistence type="predicted"/>
<feature type="region of interest" description="Disordered" evidence="1">
    <location>
        <begin position="148"/>
        <end position="179"/>
    </location>
</feature>